<dbReference type="Gene3D" id="3.80.10.10">
    <property type="entry name" value="Ribonuclease Inhibitor"/>
    <property type="match status" value="1"/>
</dbReference>
<dbReference type="EMBL" id="OZ037945">
    <property type="protein sequence ID" value="CAL1702914.1"/>
    <property type="molecule type" value="Genomic_DNA"/>
</dbReference>
<dbReference type="Proteomes" id="UP001497453">
    <property type="component" value="Chromosome 2"/>
</dbReference>
<evidence type="ECO:0000313" key="1">
    <source>
        <dbReference type="EMBL" id="CAL1702914.1"/>
    </source>
</evidence>
<proteinExistence type="predicted"/>
<sequence>MQSTIERVLSIREVFLDILELFDPATKEGRRTLVSAAQTCRAWKDPALTVIWRVASSRDLVRLMPINRPLSQHGANPYEWAKCLNFEHYKRLLRYAPYIIELEHDDRIPGSDINALWVEAFMTGPASPVHDPDRQPIFPKLSHIQWWRNVPPITETEKKNLPSSGPGSALNIAPNRALSFIKSIVSPRVSSLHLDFHVSPSIGQLTKLINGLPNLEQLTIPMVLAPWTANLFNAISKLKHLKSFSNITQCFEEEDATLYHEFIPSLEKGSFPFLDTLKLNCHPAVVNRLLNLRNSPPFLARLAVRIPYTTPSKDLYFLSDTIADRCYSSIRRVRFECNEATSPFHPKLEHAGEDIALQWFSSLFRIGHLQSFEISCMRDIVYSRSLLQELACAWPKLRCLRLESNPMLVPDRRIKGWPGAEYGLTLDTLFPLVQQCPELRILSLSLSCNLGDLGRSWKPPLPRFRQLQQLTLLPGQIPIRSPQDIALLLYRMLPTDCDVRCKFPVDYGTYETYFRTQHHTRQRELMDLEANSAESWGHVRRSCVMLQDAREELLQELSAEETWYREPQETSCQCPQVEHIETGSLTFRLLDHLKNLIFRPLW</sequence>
<accession>A0ABP1D7L8</accession>
<keyword evidence="2" id="KW-1185">Reference proteome</keyword>
<gene>
    <name evidence="1" type="ORF">GFSPODELE1_LOCUS4306</name>
</gene>
<reference evidence="2" key="1">
    <citation type="submission" date="2024-04" db="EMBL/GenBank/DDBJ databases">
        <authorList>
            <person name="Shaw F."/>
            <person name="Minotto A."/>
        </authorList>
    </citation>
    <scope>NUCLEOTIDE SEQUENCE [LARGE SCALE GENOMIC DNA]</scope>
</reference>
<evidence type="ECO:0008006" key="3">
    <source>
        <dbReference type="Google" id="ProtNLM"/>
    </source>
</evidence>
<protein>
    <recommendedName>
        <fullName evidence="3">F-box domain-containing protein</fullName>
    </recommendedName>
</protein>
<organism evidence="1 2">
    <name type="scientific">Somion occarium</name>
    <dbReference type="NCBI Taxonomy" id="3059160"/>
    <lineage>
        <taxon>Eukaryota</taxon>
        <taxon>Fungi</taxon>
        <taxon>Dikarya</taxon>
        <taxon>Basidiomycota</taxon>
        <taxon>Agaricomycotina</taxon>
        <taxon>Agaricomycetes</taxon>
        <taxon>Polyporales</taxon>
        <taxon>Cerrenaceae</taxon>
        <taxon>Somion</taxon>
    </lineage>
</organism>
<dbReference type="InterPro" id="IPR032675">
    <property type="entry name" value="LRR_dom_sf"/>
</dbReference>
<evidence type="ECO:0000313" key="2">
    <source>
        <dbReference type="Proteomes" id="UP001497453"/>
    </source>
</evidence>
<name>A0ABP1D7L8_9APHY</name>